<keyword evidence="8" id="KW-1185">Reference proteome</keyword>
<protein>
    <recommendedName>
        <fullName evidence="6">Cystatin domain-containing protein</fullName>
    </recommendedName>
</protein>
<feature type="domain" description="Cystatin" evidence="6">
    <location>
        <begin position="253"/>
        <end position="329"/>
    </location>
</feature>
<dbReference type="PANTHER" id="PTHR47116">
    <property type="entry name" value="PHLOEM FILAMENT PROTEIN"/>
    <property type="match status" value="1"/>
</dbReference>
<reference evidence="7" key="2">
    <citation type="submission" date="2021-12" db="EMBL/GenBank/DDBJ databases">
        <title>Resequencing data analysis of finger millet.</title>
        <authorList>
            <person name="Hatakeyama M."/>
            <person name="Aluri S."/>
            <person name="Balachadran M.T."/>
            <person name="Sivarajan S.R."/>
            <person name="Poveda L."/>
            <person name="Shimizu-Inatsugi R."/>
            <person name="Schlapbach R."/>
            <person name="Sreeman S.M."/>
            <person name="Shimizu K.K."/>
        </authorList>
    </citation>
    <scope>NUCLEOTIDE SEQUENCE</scope>
</reference>
<evidence type="ECO:0000256" key="1">
    <source>
        <dbReference type="ARBA" id="ARBA00007233"/>
    </source>
</evidence>
<dbReference type="InterPro" id="IPR000010">
    <property type="entry name" value="Cystatin_dom"/>
</dbReference>
<evidence type="ECO:0000256" key="4">
    <source>
        <dbReference type="SAM" id="MobiDB-lite"/>
    </source>
</evidence>
<dbReference type="Proteomes" id="UP001054889">
    <property type="component" value="Unassembled WGS sequence"/>
</dbReference>
<dbReference type="InterPro" id="IPR046350">
    <property type="entry name" value="Cystatin_sf"/>
</dbReference>
<dbReference type="Pfam" id="PF16845">
    <property type="entry name" value="SQAPI"/>
    <property type="match status" value="2"/>
</dbReference>
<keyword evidence="2" id="KW-0646">Protease inhibitor</keyword>
<evidence type="ECO:0000256" key="3">
    <source>
        <dbReference type="ARBA" id="ARBA00022704"/>
    </source>
</evidence>
<dbReference type="SUPFAM" id="SSF54403">
    <property type="entry name" value="Cystatin/monellin"/>
    <property type="match status" value="2"/>
</dbReference>
<dbReference type="InterPro" id="IPR027214">
    <property type="entry name" value="Cystatin"/>
</dbReference>
<gene>
    <name evidence="7" type="primary">ga26891</name>
    <name evidence="7" type="ORF">PR202_ga26891</name>
</gene>
<sequence>MRPSSILAIPFLLGASSLAIAITNAKEHTGAAPAPSPHETMSPPPPPAVNPPSPPSPPLGIPAPAWTPVKDVNDRTIQQVGQFSVVAYFFNTGTKLEFVNVVSGQSQPYNGGNSYRLVITVAGPGTETSRYSASVWGILGTTTWQLWSLFLPGVDTRKTEDNCRPRMALQFLTRPTLNSKSKSIVHSIPCSLHSTNSIELVPLLCFTISSSVGTGTEVLRRLMLRHQIQRVARLVETGCPAGGELLRCGRVIDMNDRTIQQVGQFAVVAYFFNTGMKLEFANVFSGQSQPYNGGNSYQLVITVAGTETARYSASVWGILGPTTWQLWSFAPR</sequence>
<feature type="compositionally biased region" description="Pro residues" evidence="4">
    <location>
        <begin position="42"/>
        <end position="61"/>
    </location>
</feature>
<evidence type="ECO:0000256" key="2">
    <source>
        <dbReference type="ARBA" id="ARBA00022690"/>
    </source>
</evidence>
<name>A0AAV5DES0_ELECO</name>
<comment type="caution">
    <text evidence="7">The sequence shown here is derived from an EMBL/GenBank/DDBJ whole genome shotgun (WGS) entry which is preliminary data.</text>
</comment>
<proteinExistence type="inferred from homology"/>
<dbReference type="GO" id="GO:0004869">
    <property type="term" value="F:cysteine-type endopeptidase inhibitor activity"/>
    <property type="evidence" value="ECO:0007669"/>
    <property type="project" value="UniProtKB-KW"/>
</dbReference>
<feature type="chain" id="PRO_5043472924" description="Cystatin domain-containing protein" evidence="5">
    <location>
        <begin position="22"/>
        <end position="332"/>
    </location>
</feature>
<dbReference type="AlphaFoldDB" id="A0AAV5DES0"/>
<feature type="domain" description="Cystatin" evidence="6">
    <location>
        <begin position="69"/>
        <end position="137"/>
    </location>
</feature>
<evidence type="ECO:0000313" key="8">
    <source>
        <dbReference type="Proteomes" id="UP001054889"/>
    </source>
</evidence>
<organism evidence="7 8">
    <name type="scientific">Eleusine coracana subsp. coracana</name>
    <dbReference type="NCBI Taxonomy" id="191504"/>
    <lineage>
        <taxon>Eukaryota</taxon>
        <taxon>Viridiplantae</taxon>
        <taxon>Streptophyta</taxon>
        <taxon>Embryophyta</taxon>
        <taxon>Tracheophyta</taxon>
        <taxon>Spermatophyta</taxon>
        <taxon>Magnoliopsida</taxon>
        <taxon>Liliopsida</taxon>
        <taxon>Poales</taxon>
        <taxon>Poaceae</taxon>
        <taxon>PACMAD clade</taxon>
        <taxon>Chloridoideae</taxon>
        <taxon>Cynodonteae</taxon>
        <taxon>Eleusininae</taxon>
        <taxon>Eleusine</taxon>
    </lineage>
</organism>
<accession>A0AAV5DES0</accession>
<evidence type="ECO:0000259" key="6">
    <source>
        <dbReference type="Pfam" id="PF16845"/>
    </source>
</evidence>
<keyword evidence="3" id="KW-0789">Thiol protease inhibitor</keyword>
<feature type="signal peptide" evidence="5">
    <location>
        <begin position="1"/>
        <end position="21"/>
    </location>
</feature>
<keyword evidence="5" id="KW-0732">Signal</keyword>
<reference evidence="7" key="1">
    <citation type="journal article" date="2018" name="DNA Res.">
        <title>Multiple hybrid de novo genome assembly of finger millet, an orphan allotetraploid crop.</title>
        <authorList>
            <person name="Hatakeyama M."/>
            <person name="Aluri S."/>
            <person name="Balachadran M.T."/>
            <person name="Sivarajan S.R."/>
            <person name="Patrignani A."/>
            <person name="Gruter S."/>
            <person name="Poveda L."/>
            <person name="Shimizu-Inatsugi R."/>
            <person name="Baeten J."/>
            <person name="Francoijs K.J."/>
            <person name="Nataraja K.N."/>
            <person name="Reddy Y.A.N."/>
            <person name="Phadnis S."/>
            <person name="Ravikumar R.L."/>
            <person name="Schlapbach R."/>
            <person name="Sreeman S.M."/>
            <person name="Shimizu K.K."/>
        </authorList>
    </citation>
    <scope>NUCLEOTIDE SEQUENCE</scope>
</reference>
<comment type="similarity">
    <text evidence="1">Belongs to the cystatin family. Phytocystatin subfamily.</text>
</comment>
<dbReference type="EMBL" id="BQKI01000015">
    <property type="protein sequence ID" value="GJN08930.1"/>
    <property type="molecule type" value="Genomic_DNA"/>
</dbReference>
<evidence type="ECO:0000313" key="7">
    <source>
        <dbReference type="EMBL" id="GJN08930.1"/>
    </source>
</evidence>
<feature type="region of interest" description="Disordered" evidence="4">
    <location>
        <begin position="29"/>
        <end position="63"/>
    </location>
</feature>
<dbReference type="Gene3D" id="3.10.450.10">
    <property type="match status" value="2"/>
</dbReference>
<evidence type="ECO:0000256" key="5">
    <source>
        <dbReference type="SAM" id="SignalP"/>
    </source>
</evidence>